<protein>
    <recommendedName>
        <fullName evidence="8">DNA 3'-5' helicase</fullName>
        <ecNumber evidence="8">5.6.2.4</ecNumber>
    </recommendedName>
</protein>
<dbReference type="PANTHER" id="PTHR11274">
    <property type="entry name" value="RAD25/XP-B DNA REPAIR HELICASE"/>
    <property type="match status" value="1"/>
</dbReference>
<dbReference type="Pfam" id="PF18458">
    <property type="entry name" value="XPB_DRD"/>
    <property type="match status" value="1"/>
</dbReference>
<evidence type="ECO:0000256" key="8">
    <source>
        <dbReference type="ARBA" id="ARBA00034808"/>
    </source>
</evidence>
<keyword evidence="4" id="KW-0347">Helicase</keyword>
<dbReference type="EMBL" id="NEXC01000018">
    <property type="protein sequence ID" value="PSN83639.1"/>
    <property type="molecule type" value="Genomic_DNA"/>
</dbReference>
<dbReference type="InterPro" id="IPR001650">
    <property type="entry name" value="Helicase_C-like"/>
</dbReference>
<dbReference type="InterPro" id="IPR006935">
    <property type="entry name" value="Helicase/UvrB_N"/>
</dbReference>
<evidence type="ECO:0000256" key="9">
    <source>
        <dbReference type="ARBA" id="ARBA00048988"/>
    </source>
</evidence>
<evidence type="ECO:0000313" key="12">
    <source>
        <dbReference type="EMBL" id="PSN83639.1"/>
    </source>
</evidence>
<name>A0A2R6ABC2_9ARCH</name>
<feature type="domain" description="Helicase ATP-binding" evidence="10">
    <location>
        <begin position="83"/>
        <end position="226"/>
    </location>
</feature>
<dbReference type="CDD" id="cd17926">
    <property type="entry name" value="DEXHc_RE"/>
    <property type="match status" value="1"/>
</dbReference>
<feature type="domain" description="Helicase C-terminal" evidence="11">
    <location>
        <begin position="319"/>
        <end position="447"/>
    </location>
</feature>
<dbReference type="InterPro" id="IPR040699">
    <property type="entry name" value="XPB_DRD"/>
</dbReference>
<dbReference type="AlphaFoldDB" id="A0A2R6ABC2"/>
<dbReference type="InterPro" id="IPR027417">
    <property type="entry name" value="P-loop_NTPase"/>
</dbReference>
<gene>
    <name evidence="12" type="ORF">B9Q01_03980</name>
</gene>
<evidence type="ECO:0000313" key="13">
    <source>
        <dbReference type="Proteomes" id="UP000240880"/>
    </source>
</evidence>
<dbReference type="InterPro" id="IPR014001">
    <property type="entry name" value="Helicase_ATP-bd"/>
</dbReference>
<comment type="similarity">
    <text evidence="1">Belongs to the helicase family. RAD25/XPB subfamily.</text>
</comment>
<evidence type="ECO:0000259" key="11">
    <source>
        <dbReference type="PROSITE" id="PS51194"/>
    </source>
</evidence>
<dbReference type="Pfam" id="PF04851">
    <property type="entry name" value="ResIII"/>
    <property type="match status" value="1"/>
</dbReference>
<dbReference type="Pfam" id="PF00271">
    <property type="entry name" value="Helicase_C"/>
    <property type="match status" value="1"/>
</dbReference>
<keyword evidence="3" id="KW-0378">Hydrolase</keyword>
<evidence type="ECO:0000259" key="10">
    <source>
        <dbReference type="PROSITE" id="PS51192"/>
    </source>
</evidence>
<evidence type="ECO:0000256" key="2">
    <source>
        <dbReference type="ARBA" id="ARBA00022741"/>
    </source>
</evidence>
<evidence type="ECO:0000256" key="3">
    <source>
        <dbReference type="ARBA" id="ARBA00022801"/>
    </source>
</evidence>
<dbReference type="GO" id="GO:0005524">
    <property type="term" value="F:ATP binding"/>
    <property type="evidence" value="ECO:0007669"/>
    <property type="project" value="UniProtKB-KW"/>
</dbReference>
<accession>A0A2R6ABC2</accession>
<dbReference type="EC" id="5.6.2.4" evidence="8"/>
<comment type="caution">
    <text evidence="12">The sequence shown here is derived from an EMBL/GenBank/DDBJ whole genome shotgun (WGS) entry which is preliminary data.</text>
</comment>
<evidence type="ECO:0000256" key="4">
    <source>
        <dbReference type="ARBA" id="ARBA00022806"/>
    </source>
</evidence>
<dbReference type="GO" id="GO:0140097">
    <property type="term" value="F:catalytic activity, acting on DNA"/>
    <property type="evidence" value="ECO:0007669"/>
    <property type="project" value="UniProtKB-ARBA"/>
</dbReference>
<dbReference type="GO" id="GO:0003677">
    <property type="term" value="F:DNA binding"/>
    <property type="evidence" value="ECO:0007669"/>
    <property type="project" value="InterPro"/>
</dbReference>
<dbReference type="PROSITE" id="PS51194">
    <property type="entry name" value="HELICASE_CTER"/>
    <property type="match status" value="1"/>
</dbReference>
<dbReference type="Gene3D" id="3.40.50.300">
    <property type="entry name" value="P-loop containing nucleotide triphosphate hydrolases"/>
    <property type="match status" value="2"/>
</dbReference>
<dbReference type="Gene3D" id="3.40.1170.30">
    <property type="match status" value="1"/>
</dbReference>
<evidence type="ECO:0000256" key="1">
    <source>
        <dbReference type="ARBA" id="ARBA00006637"/>
    </source>
</evidence>
<keyword evidence="2" id="KW-0547">Nucleotide-binding</keyword>
<organism evidence="12 13">
    <name type="scientific">Candidatus Marsarchaeota G1 archaeon OSP_D</name>
    <dbReference type="NCBI Taxonomy" id="1978155"/>
    <lineage>
        <taxon>Archaea</taxon>
        <taxon>Candidatus Marsarchaeota</taxon>
        <taxon>Candidatus Marsarchaeota group 1</taxon>
    </lineage>
</organism>
<dbReference type="SUPFAM" id="SSF52540">
    <property type="entry name" value="P-loop containing nucleoside triphosphate hydrolases"/>
    <property type="match status" value="1"/>
</dbReference>
<comment type="catalytic activity">
    <reaction evidence="7">
        <text>Couples ATP hydrolysis with the unwinding of duplex DNA by translocating in the 3'-5' direction.</text>
        <dbReference type="EC" id="5.6.2.4"/>
    </reaction>
</comment>
<dbReference type="InterPro" id="IPR050615">
    <property type="entry name" value="ATP-dep_DNA_Helicase"/>
</dbReference>
<dbReference type="SMART" id="SM00490">
    <property type="entry name" value="HELICc"/>
    <property type="match status" value="1"/>
</dbReference>
<dbReference type="PANTHER" id="PTHR11274:SF0">
    <property type="entry name" value="GENERAL TRANSCRIPTION AND DNA REPAIR FACTOR IIH HELICASE SUBUNIT XPB"/>
    <property type="match status" value="1"/>
</dbReference>
<evidence type="ECO:0000256" key="6">
    <source>
        <dbReference type="ARBA" id="ARBA00023235"/>
    </source>
</evidence>
<dbReference type="GO" id="GO:0016787">
    <property type="term" value="F:hydrolase activity"/>
    <property type="evidence" value="ECO:0007669"/>
    <property type="project" value="UniProtKB-KW"/>
</dbReference>
<dbReference type="GO" id="GO:0004386">
    <property type="term" value="F:helicase activity"/>
    <property type="evidence" value="ECO:0007669"/>
    <property type="project" value="UniProtKB-KW"/>
</dbReference>
<proteinExistence type="inferred from homology"/>
<evidence type="ECO:0000256" key="7">
    <source>
        <dbReference type="ARBA" id="ARBA00034617"/>
    </source>
</evidence>
<sequence length="447" mass="50182">MGAVILKYSHGMLIIKGEVPPFAFAKYDQKTQAFRCEAIYYRSVKETLEAKGFEVLDEALERQSFKSFTHTIKLREYQEEAYTRWISAGKRGVIVFPTGAGKTAVAIHAISELSKPTLVVAPTLDLVSQWEGLLKSFGAEVSVLGGGRKEVGSLTVTTYDSASIHYEELGNKFELLVFDEVHHLPAPVFSRIALGSLAPYRMGLTATPEREDGLHSLLPFLVGPVVHSASHEELAGKYLSEYETEVVKVKLSQKEREQYDALMEVYRSTLKKYNIRLRSPAEFQRLVVLSGTNREIRKALLARTEAQKIAFNASGKIEVLRALLERFRGEKVIVFTQFNELVERISREFLIPSITHSTPKDEREEILRRFKEGVYRCIVTSKVLDEGVDVPDASVGIILSGTGSKREYVQRLGRLLRKKDGKVARLIEVVSSGTLEVSTASRRRRVG</sequence>
<dbReference type="SMART" id="SM00487">
    <property type="entry name" value="DEXDc"/>
    <property type="match status" value="1"/>
</dbReference>
<evidence type="ECO:0000256" key="5">
    <source>
        <dbReference type="ARBA" id="ARBA00022840"/>
    </source>
</evidence>
<dbReference type="Proteomes" id="UP000240880">
    <property type="component" value="Unassembled WGS sequence"/>
</dbReference>
<dbReference type="PROSITE" id="PS51192">
    <property type="entry name" value="HELICASE_ATP_BIND_1"/>
    <property type="match status" value="1"/>
</dbReference>
<dbReference type="InterPro" id="IPR032438">
    <property type="entry name" value="ERCC3_RAD25_C"/>
</dbReference>
<dbReference type="CDD" id="cd18789">
    <property type="entry name" value="SF2_C_XPB"/>
    <property type="match status" value="1"/>
</dbReference>
<comment type="catalytic activity">
    <reaction evidence="9">
        <text>ATP + H2O = ADP + phosphate + H(+)</text>
        <dbReference type="Rhea" id="RHEA:13065"/>
        <dbReference type="ChEBI" id="CHEBI:15377"/>
        <dbReference type="ChEBI" id="CHEBI:15378"/>
        <dbReference type="ChEBI" id="CHEBI:30616"/>
        <dbReference type="ChEBI" id="CHEBI:43474"/>
        <dbReference type="ChEBI" id="CHEBI:456216"/>
        <dbReference type="EC" id="5.6.2.4"/>
    </reaction>
</comment>
<reference evidence="12 13" key="1">
    <citation type="submission" date="2017-04" db="EMBL/GenBank/DDBJ databases">
        <title>Novel microbial lineages endemic to geothermal iron-oxide mats fill important gaps in the evolutionary history of Archaea.</title>
        <authorList>
            <person name="Jay Z.J."/>
            <person name="Beam J.P."/>
            <person name="Dlakic M."/>
            <person name="Rusch D.B."/>
            <person name="Kozubal M.A."/>
            <person name="Inskeep W.P."/>
        </authorList>
    </citation>
    <scope>NUCLEOTIDE SEQUENCE [LARGE SCALE GENOMIC DNA]</scope>
    <source>
        <strain evidence="12">OSP_D</strain>
    </source>
</reference>
<keyword evidence="5" id="KW-0067">ATP-binding</keyword>
<keyword evidence="6" id="KW-0413">Isomerase</keyword>